<dbReference type="Pfam" id="PF00089">
    <property type="entry name" value="Trypsin"/>
    <property type="match status" value="1"/>
</dbReference>
<dbReference type="InterPro" id="IPR043504">
    <property type="entry name" value="Peptidase_S1_PA_chymotrypsin"/>
</dbReference>
<keyword evidence="2" id="KW-0732">Signal</keyword>
<proteinExistence type="predicted"/>
<evidence type="ECO:0000256" key="2">
    <source>
        <dbReference type="SAM" id="SignalP"/>
    </source>
</evidence>
<feature type="signal peptide" evidence="2">
    <location>
        <begin position="1"/>
        <end position="17"/>
    </location>
</feature>
<sequence>MKISQFLILTVSLITSAADAIVIRHDVSDESYYAVPSDFPPLATLYSIGVHGTLIDPEWVVTAAHAVFCMNPGQKINVGNEIVSISNRYAHPKYELGRENDIALIKLSSPVTHIKPAELYDDNFEKGKVAWFIGVGGTGTGQNGQTISYKENNGRLRKAQNKIIRVTDTDIVFNFEKGSKGEVLEGVSGNGDSGGPAYIREGDKYVLLGVSSRTDSWFYDVGEYGVTELYTRVSSYRDWIQQVISAKDDLARENITTQNPFLQDNMKSKNMDELCASIEVQ</sequence>
<dbReference type="EC" id="3.4.21.-" evidence="4"/>
<keyword evidence="4" id="KW-0378">Hydrolase</keyword>
<protein>
    <submittedName>
        <fullName evidence="4">Trypsin-like serine protease</fullName>
        <ecNumber evidence="4">3.4.21.-</ecNumber>
    </submittedName>
</protein>
<dbReference type="InterPro" id="IPR001254">
    <property type="entry name" value="Trypsin_dom"/>
</dbReference>
<feature type="domain" description="Peptidase S1" evidence="3">
    <location>
        <begin position="21"/>
        <end position="245"/>
    </location>
</feature>
<dbReference type="PANTHER" id="PTHR24253:SF153">
    <property type="entry name" value="SERINE PROTEASE HEPSIN"/>
    <property type="match status" value="1"/>
</dbReference>
<reference evidence="4 5" key="1">
    <citation type="submission" date="2022-05" db="EMBL/GenBank/DDBJ databases">
        <title>Microbulbifer sp. nov., isolated from sponge.</title>
        <authorList>
            <person name="Gao L."/>
        </authorList>
    </citation>
    <scope>NUCLEOTIDE SEQUENCE [LARGE SCALE GENOMIC DNA]</scope>
    <source>
        <strain evidence="4 5">MI-G</strain>
    </source>
</reference>
<dbReference type="SMART" id="SM00020">
    <property type="entry name" value="Tryp_SPc"/>
    <property type="match status" value="1"/>
</dbReference>
<keyword evidence="1" id="KW-1015">Disulfide bond</keyword>
<dbReference type="SUPFAM" id="SSF50494">
    <property type="entry name" value="Trypsin-like serine proteases"/>
    <property type="match status" value="1"/>
</dbReference>
<dbReference type="Proteomes" id="UP001321520">
    <property type="component" value="Chromosome"/>
</dbReference>
<dbReference type="EMBL" id="CP098023">
    <property type="protein sequence ID" value="WKD49817.1"/>
    <property type="molecule type" value="Genomic_DNA"/>
</dbReference>
<dbReference type="PRINTS" id="PR00722">
    <property type="entry name" value="CHYMOTRYPSIN"/>
</dbReference>
<dbReference type="InterPro" id="IPR001314">
    <property type="entry name" value="Peptidase_S1A"/>
</dbReference>
<dbReference type="GO" id="GO:0016787">
    <property type="term" value="F:hydrolase activity"/>
    <property type="evidence" value="ECO:0007669"/>
    <property type="project" value="UniProtKB-KW"/>
</dbReference>
<evidence type="ECO:0000259" key="3">
    <source>
        <dbReference type="PROSITE" id="PS50240"/>
    </source>
</evidence>
<organism evidence="4 5">
    <name type="scientific">Microbulbifer spongiae</name>
    <dbReference type="NCBI Taxonomy" id="2944933"/>
    <lineage>
        <taxon>Bacteria</taxon>
        <taxon>Pseudomonadati</taxon>
        <taxon>Pseudomonadota</taxon>
        <taxon>Gammaproteobacteria</taxon>
        <taxon>Cellvibrionales</taxon>
        <taxon>Microbulbiferaceae</taxon>
        <taxon>Microbulbifer</taxon>
    </lineage>
</organism>
<keyword evidence="5" id="KW-1185">Reference proteome</keyword>
<evidence type="ECO:0000313" key="4">
    <source>
        <dbReference type="EMBL" id="WKD49817.1"/>
    </source>
</evidence>
<dbReference type="PANTHER" id="PTHR24253">
    <property type="entry name" value="TRANSMEMBRANE PROTEASE SERINE"/>
    <property type="match status" value="1"/>
</dbReference>
<feature type="chain" id="PRO_5045741116" evidence="2">
    <location>
        <begin position="18"/>
        <end position="281"/>
    </location>
</feature>
<dbReference type="Gene3D" id="2.40.10.10">
    <property type="entry name" value="Trypsin-like serine proteases"/>
    <property type="match status" value="1"/>
</dbReference>
<accession>A0ABY9EC05</accession>
<evidence type="ECO:0000256" key="1">
    <source>
        <dbReference type="ARBA" id="ARBA00023157"/>
    </source>
</evidence>
<evidence type="ECO:0000313" key="5">
    <source>
        <dbReference type="Proteomes" id="UP001321520"/>
    </source>
</evidence>
<dbReference type="InterPro" id="IPR009003">
    <property type="entry name" value="Peptidase_S1_PA"/>
</dbReference>
<gene>
    <name evidence="4" type="ORF">M8T91_18320</name>
</gene>
<dbReference type="RefSeq" id="WP_301415664.1">
    <property type="nucleotide sequence ID" value="NZ_CP098023.1"/>
</dbReference>
<dbReference type="PROSITE" id="PS50240">
    <property type="entry name" value="TRYPSIN_DOM"/>
    <property type="match status" value="1"/>
</dbReference>
<name>A0ABY9EC05_9GAMM</name>